<feature type="domain" description="DUF676" evidence="2">
    <location>
        <begin position="603"/>
        <end position="789"/>
    </location>
</feature>
<gene>
    <name evidence="3" type="ORF">AFUS01_LOCUS47002</name>
</gene>
<evidence type="ECO:0000313" key="3">
    <source>
        <dbReference type="EMBL" id="CAG7837979.1"/>
    </source>
</evidence>
<dbReference type="EMBL" id="CAJVCH010571616">
    <property type="protein sequence ID" value="CAG7837979.1"/>
    <property type="molecule type" value="Genomic_DNA"/>
</dbReference>
<name>A0A8J2LRV4_9HEXA</name>
<feature type="compositionally biased region" description="Polar residues" evidence="1">
    <location>
        <begin position="439"/>
        <end position="465"/>
    </location>
</feature>
<evidence type="ECO:0000313" key="4">
    <source>
        <dbReference type="Proteomes" id="UP000708208"/>
    </source>
</evidence>
<dbReference type="Pfam" id="PF05057">
    <property type="entry name" value="DUF676"/>
    <property type="match status" value="1"/>
</dbReference>
<dbReference type="OrthoDB" id="273452at2759"/>
<comment type="caution">
    <text evidence="3">The sequence shown here is derived from an EMBL/GenBank/DDBJ whole genome shotgun (WGS) entry which is preliminary data.</text>
</comment>
<keyword evidence="4" id="KW-1185">Reference proteome</keyword>
<dbReference type="InterPro" id="IPR007751">
    <property type="entry name" value="DUF676_lipase-like"/>
</dbReference>
<organism evidence="3 4">
    <name type="scientific">Allacma fusca</name>
    <dbReference type="NCBI Taxonomy" id="39272"/>
    <lineage>
        <taxon>Eukaryota</taxon>
        <taxon>Metazoa</taxon>
        <taxon>Ecdysozoa</taxon>
        <taxon>Arthropoda</taxon>
        <taxon>Hexapoda</taxon>
        <taxon>Collembola</taxon>
        <taxon>Symphypleona</taxon>
        <taxon>Sminthuridae</taxon>
        <taxon>Allacma</taxon>
    </lineage>
</organism>
<reference evidence="3" key="1">
    <citation type="submission" date="2021-06" db="EMBL/GenBank/DDBJ databases">
        <authorList>
            <person name="Hodson N. C."/>
            <person name="Mongue J. A."/>
            <person name="Jaron S. K."/>
        </authorList>
    </citation>
    <scope>NUCLEOTIDE SEQUENCE</scope>
</reference>
<dbReference type="InterPro" id="IPR022122">
    <property type="entry name" value="DUF3657"/>
</dbReference>
<dbReference type="Pfam" id="PF12394">
    <property type="entry name" value="DUF3657"/>
    <property type="match status" value="1"/>
</dbReference>
<dbReference type="PANTHER" id="PTHR12482:SF5">
    <property type="entry name" value="DUF676 DOMAIN-CONTAINING PROTEIN"/>
    <property type="match status" value="1"/>
</dbReference>
<proteinExistence type="predicted"/>
<evidence type="ECO:0000259" key="2">
    <source>
        <dbReference type="Pfam" id="PF05057"/>
    </source>
</evidence>
<evidence type="ECO:0000256" key="1">
    <source>
        <dbReference type="SAM" id="MobiDB-lite"/>
    </source>
</evidence>
<protein>
    <recommendedName>
        <fullName evidence="2">DUF676 domain-containing protein</fullName>
    </recommendedName>
</protein>
<feature type="region of interest" description="Disordered" evidence="1">
    <location>
        <begin position="489"/>
        <end position="510"/>
    </location>
</feature>
<dbReference type="Proteomes" id="UP000708208">
    <property type="component" value="Unassembled WGS sequence"/>
</dbReference>
<feature type="region of interest" description="Disordered" evidence="1">
    <location>
        <begin position="439"/>
        <end position="466"/>
    </location>
</feature>
<dbReference type="PANTHER" id="PTHR12482">
    <property type="entry name" value="LIPASE ROG1-RELATED-RELATED"/>
    <property type="match status" value="1"/>
</dbReference>
<sequence length="873" mass="98908">MSELQATLELCVELHKFYNVDLFLRGFYQIQMALRVVTKIPFKIEINAKKSTKTLPNAPVKTKSFRILFRNEEIDLSDIVLFRIHLQVDSNKLDELQRVEFNLDLKLCFNDGIVSARNLILNVFPNGIHYYRPIFFDYFHLCAVSLSVHGGLIAVQITRGTTSKSSQEINLPPQGCVGNTTKLSQLKSTHEAIMNLLMESNVNLREKLFEFLQLLNKLDVIESVKKSRNFEDLRNKKWEEEEDYLIHAHKDISQLCAENILLWHRFLDLIIGKEPIRVYLSNQHHTLRTKRFSEGFFVTENPSRAAFTAKDYTPIVELLKKAANYSPLPIECVDLDGDINSIPLVFEDQFNGTKNDRNKSPAIATTTVSTECSCGIAEILNARVKPPHSKSLDLLKPSRNEVLLEANGITNQPINGKLTLFKEPSSEFLRVAMETHNHVVQPQQTQTLPRRHSSSANGKSKTNGSAVVIRKYSSTPLLNEIDLDLTSEESGWVSNSNSRRSSDISSDEPVDPDKIILQEIPPPKEFQDLSPTAAEICPPEEFRDEPVDCIKPKFSSLQYKRYTEKSLVSRRSSDCNCVIKFEHPDTTIPYFIIPDELRIFHPKGLHLIICVHGLDGSSHDLRLFKIYLEVSLPGQNVHFLMSEKNQDGMTFSDFDTMTDKFVAEILSYIEANKLNPARISFVGHSLGNIIIRSALTRPQLSHLLPKLHTFLSLSGPHLGTLYNGGLVNMGMWLMQKWKKSSSLLQLSLKDSADLRSSFIYKLSEKSNLHKFKNVLLCGSAQDRYVPVHSAHIVNCKMSLKDGTQQGEAYREMVMNILNPILANGVKLIRYDVHHAIAPHSANSIIGRAAHIAVLDSEIFIEKFLSVSALKYFT</sequence>
<dbReference type="AlphaFoldDB" id="A0A8J2LRV4"/>
<accession>A0A8J2LRV4</accession>
<dbReference type="InterPro" id="IPR044294">
    <property type="entry name" value="Lipase-like"/>
</dbReference>